<dbReference type="RefSeq" id="WP_350344415.1">
    <property type="nucleotide sequence ID" value="NZ_CP158367.1"/>
</dbReference>
<feature type="signal peptide" evidence="1">
    <location>
        <begin position="1"/>
        <end position="21"/>
    </location>
</feature>
<dbReference type="EMBL" id="CP158367">
    <property type="protein sequence ID" value="XBX75672.1"/>
    <property type="molecule type" value="Genomic_DNA"/>
</dbReference>
<evidence type="ECO:0000313" key="2">
    <source>
        <dbReference type="EMBL" id="XBX75672.1"/>
    </source>
</evidence>
<feature type="chain" id="PRO_5043930282" evidence="1">
    <location>
        <begin position="22"/>
        <end position="160"/>
    </location>
</feature>
<reference evidence="2" key="1">
    <citation type="journal article" date="2013" name="Extremophiles">
        <title>Proteinivorax tanatarense gen. nov., sp. nov., an anaerobic, haloalkaliphilic, proteolytic bacterium isolated from a decaying algal bloom, and proposal of Proteinivoraceae fam. nov.</title>
        <authorList>
            <person name="Kevbrin V."/>
            <person name="Boltyanskaya Y."/>
            <person name="Zhilina T."/>
            <person name="Kolganova T."/>
            <person name="Lavrentjeva E."/>
            <person name="Kuznetsov B."/>
        </authorList>
    </citation>
    <scope>NUCLEOTIDE SEQUENCE</scope>
    <source>
        <strain evidence="2">Z-910T</strain>
    </source>
</reference>
<accession>A0AAU7VPC0</accession>
<proteinExistence type="predicted"/>
<gene>
    <name evidence="2" type="ORF">PRVXT_000822</name>
</gene>
<sequence>MKKLFVLMLVFFMLSTQPVSALSSKVNQEKSLIVSGKQNMINYEIYTGEVENYYVLRLAKDNQKGYTPQIKEIIVDLEVNNAKLLSVAPAGKLDVNTSQNKFYSSRGLNSQLKSEGLFLVFKTTSSPNGEVSITFTTTEYTPLSRIEEAKTSDVISFTIN</sequence>
<protein>
    <submittedName>
        <fullName evidence="2">Uncharacterized protein</fullName>
    </submittedName>
</protein>
<keyword evidence="1" id="KW-0732">Signal</keyword>
<organism evidence="2">
    <name type="scientific">Proteinivorax tanatarense</name>
    <dbReference type="NCBI Taxonomy" id="1260629"/>
    <lineage>
        <taxon>Bacteria</taxon>
        <taxon>Bacillati</taxon>
        <taxon>Bacillota</taxon>
        <taxon>Clostridia</taxon>
        <taxon>Eubacteriales</taxon>
        <taxon>Proteinivoracaceae</taxon>
        <taxon>Proteinivorax</taxon>
    </lineage>
</organism>
<name>A0AAU7VPC0_9FIRM</name>
<reference evidence="2" key="2">
    <citation type="submission" date="2024-06" db="EMBL/GenBank/DDBJ databases">
        <authorList>
            <person name="Petrova K.O."/>
            <person name="Toshchakov S.V."/>
            <person name="Boltjanskaja Y.V."/>
            <person name="Kevbrin V."/>
        </authorList>
    </citation>
    <scope>NUCLEOTIDE SEQUENCE</scope>
    <source>
        <strain evidence="2">Z-910T</strain>
    </source>
</reference>
<evidence type="ECO:0000256" key="1">
    <source>
        <dbReference type="SAM" id="SignalP"/>
    </source>
</evidence>
<dbReference type="AlphaFoldDB" id="A0AAU7VPC0"/>